<dbReference type="SUPFAM" id="SSF52540">
    <property type="entry name" value="P-loop containing nucleoside triphosphate hydrolases"/>
    <property type="match status" value="1"/>
</dbReference>
<dbReference type="Pfam" id="PF12705">
    <property type="entry name" value="PDDEXK_1"/>
    <property type="match status" value="1"/>
</dbReference>
<dbReference type="InterPro" id="IPR019925">
    <property type="entry name" value="DNA_repair_protein_predicted"/>
</dbReference>
<keyword evidence="2" id="KW-0347">Helicase</keyword>
<accession>A0ABM8HWD6</accession>
<keyword evidence="2" id="KW-0547">Nucleotide-binding</keyword>
<sequence>MSGGGGGLADRALELAFAGATILTVNKRLARHLRTQFDERMAAAGRGAWETPRIASLDAWLHEALAELGEEWRLLGSFAAQRLWEQAIEQDAAGSALLQIGASARQAMEARRLLAEYGGDPRQFPATEDHAAFLRWEEAYRGLLQSGGWLDPPALLGCVTRAVADGALTVPDKLALTGFDELSPALAELCSALAGAGCQLSEIPPDREPAGRLGRLPCADARSEVRGAARWARRLLETGAGSIGIVVPNLDRYRPLIERIFREEIDPDAQLRSDAGEDKFSLSLGAPLAEQGMVSAAFKLLGVGVLLPLDQASLLLRSPYLKGAQSEAAARAGVEVRLRKKGLGEFHLNALVELAKAEAPVMAGIFLGLGKNLGETRKRQPGAWAGHFAATLKAAGWPGERPLNSLDYQLFQAWQDKALSGMAALDAVCPPLERSAALGLLRRLAAETVFQPEAPAGPVQVLGVLEAAGLSFDHLWVMGLAEDALPAPPRPNPFLPVPLQVAQGMPHAGAERERSFAEKLVARLFAAAPEVILSHPEWEGDCELRPSPFVSALPTIDVQMAPSHAPAARLQAEPAALERLLDTQGPPVAVEGPVQGGTGLLKDQALCPFRAFAHHRLWAAALESPEVGLDPGTRGNLAHAVLECFWKQTRSHAALCALPETELRQRVETCVESVLDEQLGERKGEGALALRQIEGRRLAALALEWLGGVELDRAPFVVEESEKEHFENFGGLTIRTKVDRIDAAEDGSRLIIDYKTGRPDLADLLAERLLEPQLPVYGIGEGGERLGAVAFGVLRAGECGFKGVARDAGLLPKVDAFAGSKAAEKNAIADWDSLLAHWRSQLDKLGAEFLAGAAAVDPVDLVKACRYCDLAPLCRITEAQPLPEEDA</sequence>
<keyword evidence="2" id="KW-0378">Hydrolase</keyword>
<dbReference type="RefSeq" id="WP_221248498.1">
    <property type="nucleotide sequence ID" value="NZ_AP024355.1"/>
</dbReference>
<dbReference type="Proteomes" id="UP001319827">
    <property type="component" value="Chromosome"/>
</dbReference>
<keyword evidence="2" id="KW-0067">ATP-binding</keyword>
<feature type="domain" description="PD-(D/E)XK endonuclease-like" evidence="1">
    <location>
        <begin position="605"/>
        <end position="875"/>
    </location>
</feature>
<evidence type="ECO:0000259" key="1">
    <source>
        <dbReference type="Pfam" id="PF12705"/>
    </source>
</evidence>
<dbReference type="NCBIfam" id="TIGR03623">
    <property type="entry name" value="probable DNA repair protein"/>
    <property type="match status" value="1"/>
</dbReference>
<reference evidence="2 3" key="1">
    <citation type="journal article" date="2016" name="C (Basel)">
        <title>Selective Growth of and Electricity Production by Marine Exoelectrogenic Bacteria in Self-Aggregated Hydrogel of Microbially Reduced Graphene Oxide.</title>
        <authorList>
            <person name="Yoshida N."/>
            <person name="Goto Y."/>
            <person name="Miyata Y."/>
        </authorList>
    </citation>
    <scope>NUCLEOTIDE SEQUENCE [LARGE SCALE GENOMIC DNA]</scope>
    <source>
        <strain evidence="2 3">NIT-T3</strain>
    </source>
</reference>
<gene>
    <name evidence="2" type="ORF">DESUT3_21370</name>
</gene>
<protein>
    <submittedName>
        <fullName evidence="2">ATP-dependent helicase</fullName>
    </submittedName>
</protein>
<keyword evidence="3" id="KW-1185">Reference proteome</keyword>
<dbReference type="InterPro" id="IPR027417">
    <property type="entry name" value="P-loop_NTPase"/>
</dbReference>
<dbReference type="InterPro" id="IPR038726">
    <property type="entry name" value="PDDEXK_AddAB-type"/>
</dbReference>
<dbReference type="Gene3D" id="3.90.320.10">
    <property type="match status" value="1"/>
</dbReference>
<dbReference type="EMBL" id="AP024355">
    <property type="protein sequence ID" value="BCR05068.1"/>
    <property type="molecule type" value="Genomic_DNA"/>
</dbReference>
<dbReference type="Gene3D" id="3.40.50.300">
    <property type="entry name" value="P-loop containing nucleotide triphosphate hydrolases"/>
    <property type="match status" value="1"/>
</dbReference>
<organism evidence="2 3">
    <name type="scientific">Desulfuromonas versatilis</name>
    <dbReference type="NCBI Taxonomy" id="2802975"/>
    <lineage>
        <taxon>Bacteria</taxon>
        <taxon>Pseudomonadati</taxon>
        <taxon>Thermodesulfobacteriota</taxon>
        <taxon>Desulfuromonadia</taxon>
        <taxon>Desulfuromonadales</taxon>
        <taxon>Desulfuromonadaceae</taxon>
        <taxon>Desulfuromonas</taxon>
    </lineage>
</organism>
<name>A0ABM8HWD6_9BACT</name>
<reference evidence="2 3" key="2">
    <citation type="journal article" date="2021" name="Int. J. Syst. Evol. Microbiol.">
        <title>Isolation and Polyphasic Characterization of Desulfuromonas versatilis sp. Nov., an Electrogenic Bacteria Capable of Versatile Metabolism Isolated from a Graphene Oxide-Reducing Enrichment Culture.</title>
        <authorList>
            <person name="Xie L."/>
            <person name="Yoshida N."/>
            <person name="Ishii S."/>
            <person name="Meng L."/>
        </authorList>
    </citation>
    <scope>NUCLEOTIDE SEQUENCE [LARGE SCALE GENOMIC DNA]</scope>
    <source>
        <strain evidence="2 3">NIT-T3</strain>
    </source>
</reference>
<dbReference type="InterPro" id="IPR011604">
    <property type="entry name" value="PDDEXK-like_dom_sf"/>
</dbReference>
<dbReference type="GO" id="GO:0004386">
    <property type="term" value="F:helicase activity"/>
    <property type="evidence" value="ECO:0007669"/>
    <property type="project" value="UniProtKB-KW"/>
</dbReference>
<proteinExistence type="predicted"/>
<evidence type="ECO:0000313" key="2">
    <source>
        <dbReference type="EMBL" id="BCR05068.1"/>
    </source>
</evidence>
<evidence type="ECO:0000313" key="3">
    <source>
        <dbReference type="Proteomes" id="UP001319827"/>
    </source>
</evidence>